<keyword evidence="2" id="KW-1185">Reference proteome</keyword>
<evidence type="ECO:0000313" key="1">
    <source>
        <dbReference type="EMBL" id="KAK7162420.1"/>
    </source>
</evidence>
<dbReference type="Proteomes" id="UP001364617">
    <property type="component" value="Unassembled WGS sequence"/>
</dbReference>
<proteinExistence type="predicted"/>
<accession>A0AAN9HBY4</accession>
<protein>
    <submittedName>
        <fullName evidence="1">Uncharacterized protein</fullName>
    </submittedName>
</protein>
<reference evidence="1 2" key="1">
    <citation type="submission" date="2024-02" db="EMBL/GenBank/DDBJ databases">
        <title>Chromosome-level genome assembly of the Eurasian Minnow (Phoxinus phoxinus).</title>
        <authorList>
            <person name="Oriowo T.O."/>
            <person name="Martin S."/>
            <person name="Stange M."/>
            <person name="Chrysostomakis Y."/>
            <person name="Brown T."/>
            <person name="Winkler S."/>
            <person name="Kukowka S."/>
            <person name="Myers E.W."/>
            <person name="Bohne A."/>
        </authorList>
    </citation>
    <scope>NUCLEOTIDE SEQUENCE [LARGE SCALE GENOMIC DNA]</scope>
    <source>
        <strain evidence="1">ZFMK-TIS-60720</strain>
        <tissue evidence="1">Whole Organism</tissue>
    </source>
</reference>
<dbReference type="EMBL" id="JAYKXH010000007">
    <property type="protein sequence ID" value="KAK7162420.1"/>
    <property type="molecule type" value="Genomic_DNA"/>
</dbReference>
<name>A0AAN9HBY4_9TELE</name>
<sequence>MLGDLGRHGTSPVYQQLSKVYNKVRQSKKQNFTQDNRTQGIMEKSQWDLKKISFQRRKLKRLDDHLQKDA</sequence>
<comment type="caution">
    <text evidence="1">The sequence shown here is derived from an EMBL/GenBank/DDBJ whole genome shotgun (WGS) entry which is preliminary data.</text>
</comment>
<gene>
    <name evidence="1" type="ORF">R3I93_006654</name>
</gene>
<organism evidence="1 2">
    <name type="scientific">Phoxinus phoxinus</name>
    <name type="common">Eurasian minnow</name>
    <dbReference type="NCBI Taxonomy" id="58324"/>
    <lineage>
        <taxon>Eukaryota</taxon>
        <taxon>Metazoa</taxon>
        <taxon>Chordata</taxon>
        <taxon>Craniata</taxon>
        <taxon>Vertebrata</taxon>
        <taxon>Euteleostomi</taxon>
        <taxon>Actinopterygii</taxon>
        <taxon>Neopterygii</taxon>
        <taxon>Teleostei</taxon>
        <taxon>Ostariophysi</taxon>
        <taxon>Cypriniformes</taxon>
        <taxon>Leuciscidae</taxon>
        <taxon>Phoxininae</taxon>
        <taxon>Phoxinus</taxon>
    </lineage>
</organism>
<evidence type="ECO:0000313" key="2">
    <source>
        <dbReference type="Proteomes" id="UP001364617"/>
    </source>
</evidence>
<dbReference type="AlphaFoldDB" id="A0AAN9HBY4"/>